<keyword evidence="1" id="KW-0812">Transmembrane</keyword>
<evidence type="ECO:0000256" key="1">
    <source>
        <dbReference type="SAM" id="Phobius"/>
    </source>
</evidence>
<name>A0ABU3N2Y8_9SPHN</name>
<evidence type="ECO:0008006" key="3">
    <source>
        <dbReference type="Google" id="ProtNLM"/>
    </source>
</evidence>
<keyword evidence="1" id="KW-1133">Transmembrane helix</keyword>
<gene>
    <name evidence="2" type="ORF">MZO42_09030</name>
</gene>
<protein>
    <recommendedName>
        <fullName evidence="3">DUF3592 domain-containing protein</fullName>
    </recommendedName>
</protein>
<keyword evidence="1" id="KW-0472">Membrane</keyword>
<accession>A0ABU3N2Y8</accession>
<sequence>MNAREAFHMVTRMLFGIVLFLVAIYCALMGSLLLLDLADQSRINRIYYDEFKVAAEYVRRTGRVPERPLTQPTDGRSIYPLGLDGADCGPDFSKLASDRFVLSFWRGEWTECYAFPSGRTTLAMSVGAYMRSGFWQLFVGVWAMGIAALWGAIRLTRRLRLAAVAARDTS</sequence>
<feature type="transmembrane region" description="Helical" evidence="1">
    <location>
        <begin position="12"/>
        <end position="35"/>
    </location>
</feature>
<organism evidence="2">
    <name type="scientific">Sphingomonas psychrotolerans</name>
    <dbReference type="NCBI Taxonomy" id="1327635"/>
    <lineage>
        <taxon>Bacteria</taxon>
        <taxon>Pseudomonadati</taxon>
        <taxon>Pseudomonadota</taxon>
        <taxon>Alphaproteobacteria</taxon>
        <taxon>Sphingomonadales</taxon>
        <taxon>Sphingomonadaceae</taxon>
        <taxon>Sphingomonas</taxon>
    </lineage>
</organism>
<proteinExistence type="predicted"/>
<reference evidence="2" key="1">
    <citation type="submission" date="2022-04" db="EMBL/GenBank/DDBJ databases">
        <title>Tomato heritable bacteria conferring resistance against bacterial wilt.</title>
        <authorList>
            <person name="Yin J."/>
        </authorList>
    </citation>
    <scope>NUCLEOTIDE SEQUENCE</scope>
    <source>
        <strain evidence="2">Cra20</strain>
    </source>
</reference>
<evidence type="ECO:0000313" key="2">
    <source>
        <dbReference type="EMBL" id="MDT8758838.1"/>
    </source>
</evidence>
<feature type="transmembrane region" description="Helical" evidence="1">
    <location>
        <begin position="134"/>
        <end position="153"/>
    </location>
</feature>
<comment type="caution">
    <text evidence="2">The sequence shown here is derived from an EMBL/GenBank/DDBJ whole genome shotgun (WGS) entry which is preliminary data.</text>
</comment>
<dbReference type="EMBL" id="JALMLT010000002">
    <property type="protein sequence ID" value="MDT8758838.1"/>
    <property type="molecule type" value="Genomic_DNA"/>
</dbReference>